<evidence type="ECO:0000259" key="2">
    <source>
        <dbReference type="Pfam" id="PF01464"/>
    </source>
</evidence>
<reference evidence="3" key="1">
    <citation type="submission" date="2022-12" db="EMBL/GenBank/DDBJ databases">
        <title>Reference genome sequencing for broad-spectrum identification of bacterial and archaeal isolates by mass spectrometry.</title>
        <authorList>
            <person name="Sekiguchi Y."/>
            <person name="Tourlousse D.M."/>
        </authorList>
    </citation>
    <scope>NUCLEOTIDE SEQUENCE</scope>
    <source>
        <strain evidence="3">ASRB1</strain>
    </source>
</reference>
<dbReference type="GO" id="GO:0008933">
    <property type="term" value="F:peptidoglycan lytic transglycosylase activity"/>
    <property type="evidence" value="ECO:0007669"/>
    <property type="project" value="InterPro"/>
</dbReference>
<evidence type="ECO:0000256" key="1">
    <source>
        <dbReference type="ARBA" id="ARBA00007734"/>
    </source>
</evidence>
<sequence length="149" mass="16638">MGGEGDKGPSVSEPKKGIAESMRLEIPPKILEVIHDTAHKYDLPANLVAALIKVESNFNPRAVSKDGARGLMQLMPDTAKKMEVKNRFDIRQNVDGGCRYLKDLLERFDGKLELAVAAYNAGPRAVEKHKGIPPYRQTQRYVRKVMAYC</sequence>
<dbReference type="Proteomes" id="UP001144372">
    <property type="component" value="Unassembled WGS sequence"/>
</dbReference>
<dbReference type="InterPro" id="IPR008258">
    <property type="entry name" value="Transglycosylase_SLT_dom_1"/>
</dbReference>
<gene>
    <name evidence="3" type="ORF">DAMNIGENAA_24100</name>
</gene>
<dbReference type="InterPro" id="IPR023346">
    <property type="entry name" value="Lysozyme-like_dom_sf"/>
</dbReference>
<dbReference type="CDD" id="cd00254">
    <property type="entry name" value="LT-like"/>
    <property type="match status" value="1"/>
</dbReference>
<dbReference type="Gene3D" id="1.10.530.10">
    <property type="match status" value="1"/>
</dbReference>
<evidence type="ECO:0000313" key="3">
    <source>
        <dbReference type="EMBL" id="GLI34977.1"/>
    </source>
</evidence>
<keyword evidence="4" id="KW-1185">Reference proteome</keyword>
<dbReference type="PANTHER" id="PTHR37423">
    <property type="entry name" value="SOLUBLE LYTIC MUREIN TRANSGLYCOSYLASE-RELATED"/>
    <property type="match status" value="1"/>
</dbReference>
<dbReference type="EMBL" id="BSDR01000001">
    <property type="protein sequence ID" value="GLI34977.1"/>
    <property type="molecule type" value="Genomic_DNA"/>
</dbReference>
<protein>
    <recommendedName>
        <fullName evidence="2">Transglycosylase SLT domain-containing protein</fullName>
    </recommendedName>
</protein>
<dbReference type="GO" id="GO:0016020">
    <property type="term" value="C:membrane"/>
    <property type="evidence" value="ECO:0007669"/>
    <property type="project" value="InterPro"/>
</dbReference>
<feature type="domain" description="Transglycosylase SLT" evidence="2">
    <location>
        <begin position="34"/>
        <end position="134"/>
    </location>
</feature>
<dbReference type="Pfam" id="PF01464">
    <property type="entry name" value="SLT"/>
    <property type="match status" value="1"/>
</dbReference>
<dbReference type="SUPFAM" id="SSF53955">
    <property type="entry name" value="Lysozyme-like"/>
    <property type="match status" value="1"/>
</dbReference>
<proteinExistence type="inferred from homology"/>
<dbReference type="AlphaFoldDB" id="A0A9W6L7U5"/>
<dbReference type="GO" id="GO:0000270">
    <property type="term" value="P:peptidoglycan metabolic process"/>
    <property type="evidence" value="ECO:0007669"/>
    <property type="project" value="InterPro"/>
</dbReference>
<dbReference type="InterPro" id="IPR000189">
    <property type="entry name" value="Transglyc_AS"/>
</dbReference>
<name>A0A9W6L7U5_9BACT</name>
<dbReference type="PROSITE" id="PS00922">
    <property type="entry name" value="TRANSGLYCOSYLASE"/>
    <property type="match status" value="1"/>
</dbReference>
<comment type="caution">
    <text evidence="3">The sequence shown here is derived from an EMBL/GenBank/DDBJ whole genome shotgun (WGS) entry which is preliminary data.</text>
</comment>
<dbReference type="PANTHER" id="PTHR37423:SF2">
    <property type="entry name" value="MEMBRANE-BOUND LYTIC MUREIN TRANSGLYCOSYLASE C"/>
    <property type="match status" value="1"/>
</dbReference>
<accession>A0A9W6L7U5</accession>
<organism evidence="3 4">
    <name type="scientific">Desulforhabdus amnigena</name>
    <dbReference type="NCBI Taxonomy" id="40218"/>
    <lineage>
        <taxon>Bacteria</taxon>
        <taxon>Pseudomonadati</taxon>
        <taxon>Thermodesulfobacteriota</taxon>
        <taxon>Syntrophobacteria</taxon>
        <taxon>Syntrophobacterales</taxon>
        <taxon>Syntrophobacteraceae</taxon>
        <taxon>Desulforhabdus</taxon>
    </lineage>
</organism>
<comment type="similarity">
    <text evidence="1">Belongs to the transglycosylase Slt family.</text>
</comment>
<evidence type="ECO:0000313" key="4">
    <source>
        <dbReference type="Proteomes" id="UP001144372"/>
    </source>
</evidence>